<protein>
    <submittedName>
        <fullName evidence="2">Uncharacterized protein</fullName>
    </submittedName>
</protein>
<organism evidence="2 3">
    <name type="scientific">Trifolium medium</name>
    <dbReference type="NCBI Taxonomy" id="97028"/>
    <lineage>
        <taxon>Eukaryota</taxon>
        <taxon>Viridiplantae</taxon>
        <taxon>Streptophyta</taxon>
        <taxon>Embryophyta</taxon>
        <taxon>Tracheophyta</taxon>
        <taxon>Spermatophyta</taxon>
        <taxon>Magnoliopsida</taxon>
        <taxon>eudicotyledons</taxon>
        <taxon>Gunneridae</taxon>
        <taxon>Pentapetalae</taxon>
        <taxon>rosids</taxon>
        <taxon>fabids</taxon>
        <taxon>Fabales</taxon>
        <taxon>Fabaceae</taxon>
        <taxon>Papilionoideae</taxon>
        <taxon>50 kb inversion clade</taxon>
        <taxon>NPAAA clade</taxon>
        <taxon>Hologalegina</taxon>
        <taxon>IRL clade</taxon>
        <taxon>Trifolieae</taxon>
        <taxon>Trifolium</taxon>
    </lineage>
</organism>
<feature type="non-terminal residue" evidence="2">
    <location>
        <position position="61"/>
    </location>
</feature>
<dbReference type="InterPro" id="IPR052929">
    <property type="entry name" value="RNase_H-like_EbsB-rel"/>
</dbReference>
<evidence type="ECO:0000256" key="1">
    <source>
        <dbReference type="SAM" id="MobiDB-lite"/>
    </source>
</evidence>
<dbReference type="EMBL" id="LXQA010509113">
    <property type="protein sequence ID" value="MCI56237.1"/>
    <property type="molecule type" value="Genomic_DNA"/>
</dbReference>
<evidence type="ECO:0000313" key="2">
    <source>
        <dbReference type="EMBL" id="MCI56237.1"/>
    </source>
</evidence>
<feature type="compositionally biased region" description="Polar residues" evidence="1">
    <location>
        <begin position="8"/>
        <end position="18"/>
    </location>
</feature>
<comment type="caution">
    <text evidence="2">The sequence shown here is derived from an EMBL/GenBank/DDBJ whole genome shotgun (WGS) entry which is preliminary data.</text>
</comment>
<proteinExistence type="predicted"/>
<accession>A0A392T750</accession>
<reference evidence="2 3" key="1">
    <citation type="journal article" date="2018" name="Front. Plant Sci.">
        <title>Red Clover (Trifolium pratense) and Zigzag Clover (T. medium) - A Picture of Genomic Similarities and Differences.</title>
        <authorList>
            <person name="Dluhosova J."/>
            <person name="Istvanek J."/>
            <person name="Nedelnik J."/>
            <person name="Repkova J."/>
        </authorList>
    </citation>
    <scope>NUCLEOTIDE SEQUENCE [LARGE SCALE GENOMIC DNA]</scope>
    <source>
        <strain evidence="3">cv. 10/8</strain>
        <tissue evidence="2">Leaf</tissue>
    </source>
</reference>
<dbReference type="PANTHER" id="PTHR47074:SF11">
    <property type="entry name" value="REVERSE TRANSCRIPTASE-LIKE PROTEIN"/>
    <property type="match status" value="1"/>
</dbReference>
<sequence>MWEDWNRAQRNNKQSSKPRTYADQQRWLPPRHGWLKCNVDTGFSNNGRITSGGWCIRDEMG</sequence>
<keyword evidence="3" id="KW-1185">Reference proteome</keyword>
<feature type="region of interest" description="Disordered" evidence="1">
    <location>
        <begin position="1"/>
        <end position="25"/>
    </location>
</feature>
<dbReference type="Proteomes" id="UP000265520">
    <property type="component" value="Unassembled WGS sequence"/>
</dbReference>
<name>A0A392T750_9FABA</name>
<evidence type="ECO:0000313" key="3">
    <source>
        <dbReference type="Proteomes" id="UP000265520"/>
    </source>
</evidence>
<dbReference type="AlphaFoldDB" id="A0A392T750"/>
<dbReference type="PANTHER" id="PTHR47074">
    <property type="entry name" value="BNAC02G40300D PROTEIN"/>
    <property type="match status" value="1"/>
</dbReference>